<protein>
    <recommendedName>
        <fullName evidence="1">TNT domain-containing protein</fullName>
    </recommendedName>
</protein>
<feature type="domain" description="TNT" evidence="1">
    <location>
        <begin position="9"/>
        <end position="54"/>
    </location>
</feature>
<dbReference type="RefSeq" id="WP_159428525.1">
    <property type="nucleotide sequence ID" value="NZ_FQUR01000006.1"/>
</dbReference>
<dbReference type="Proteomes" id="UP000184127">
    <property type="component" value="Unassembled WGS sequence"/>
</dbReference>
<reference evidence="3" key="1">
    <citation type="submission" date="2016-11" db="EMBL/GenBank/DDBJ databases">
        <authorList>
            <person name="Varghese N."/>
            <person name="Submissions S."/>
        </authorList>
    </citation>
    <scope>NUCLEOTIDE SEQUENCE [LARGE SCALE GENOMIC DNA]</scope>
    <source>
        <strain evidence="3">DSM 18761</strain>
    </source>
</reference>
<keyword evidence="3" id="KW-1185">Reference proteome</keyword>
<dbReference type="InterPro" id="IPR025331">
    <property type="entry name" value="TNT"/>
</dbReference>
<evidence type="ECO:0000313" key="3">
    <source>
        <dbReference type="Proteomes" id="UP000184127"/>
    </source>
</evidence>
<dbReference type="Pfam" id="PF14021">
    <property type="entry name" value="TNT"/>
    <property type="match status" value="1"/>
</dbReference>
<dbReference type="GO" id="GO:0050135">
    <property type="term" value="F:NADP+ nucleosidase activity"/>
    <property type="evidence" value="ECO:0007669"/>
    <property type="project" value="InterPro"/>
</dbReference>
<feature type="non-terminal residue" evidence="2">
    <location>
        <position position="55"/>
    </location>
</feature>
<organism evidence="2 3">
    <name type="scientific">Thermoanaerobacter uzonensis DSM 18761</name>
    <dbReference type="NCBI Taxonomy" id="1123369"/>
    <lineage>
        <taxon>Bacteria</taxon>
        <taxon>Bacillati</taxon>
        <taxon>Bacillota</taxon>
        <taxon>Clostridia</taxon>
        <taxon>Thermoanaerobacterales</taxon>
        <taxon>Thermoanaerobacteraceae</taxon>
        <taxon>Thermoanaerobacter</taxon>
    </lineage>
</organism>
<accession>A0A1M4T0I2</accession>
<sequence>MWLTTELLKDPVNQLALPPGNKAGNIQQWIIPKGTKVLKGTVAPHWGKPGGAPQI</sequence>
<evidence type="ECO:0000313" key="2">
    <source>
        <dbReference type="EMBL" id="SHE37787.1"/>
    </source>
</evidence>
<gene>
    <name evidence="2" type="ORF">SAMN02745195_00329</name>
</gene>
<name>A0A1M4T0I2_9THEO</name>
<proteinExistence type="predicted"/>
<dbReference type="EMBL" id="FQUR01000006">
    <property type="protein sequence ID" value="SHE37787.1"/>
    <property type="molecule type" value="Genomic_DNA"/>
</dbReference>
<evidence type="ECO:0000259" key="1">
    <source>
        <dbReference type="Pfam" id="PF14021"/>
    </source>
</evidence>
<dbReference type="AlphaFoldDB" id="A0A1M4T0I2"/>